<name>A0ABM8PRI0_9HYPH</name>
<evidence type="ECO:0000259" key="1">
    <source>
        <dbReference type="Pfam" id="PF25837"/>
    </source>
</evidence>
<dbReference type="Proteomes" id="UP000601041">
    <property type="component" value="Unassembled WGS sequence"/>
</dbReference>
<feature type="domain" description="D-apionate lactonase N-terminal" evidence="1">
    <location>
        <begin position="25"/>
        <end position="231"/>
    </location>
</feature>
<dbReference type="Pfam" id="PF25838">
    <property type="entry name" value="Apionate_lact_M"/>
    <property type="match status" value="1"/>
</dbReference>
<dbReference type="EMBL" id="CABFWE030000007">
    <property type="protein sequence ID" value="CAD7044584.1"/>
    <property type="molecule type" value="Genomic_DNA"/>
</dbReference>
<reference evidence="3 4" key="1">
    <citation type="submission" date="2020-11" db="EMBL/GenBank/DDBJ databases">
        <authorList>
            <person name="Lassalle F."/>
        </authorList>
    </citation>
    <scope>NUCLEOTIDE SEQUENCE [LARGE SCALE GENOMIC DNA]</scope>
    <source>
        <strain evidence="3 4">AB21</strain>
    </source>
</reference>
<evidence type="ECO:0000313" key="4">
    <source>
        <dbReference type="Proteomes" id="UP000601041"/>
    </source>
</evidence>
<sequence length="555" mass="59132">MQTRATAGSDMDEGGKAVADAVGSVVLRCGKLQAAAVAGELRCLTFDGAEILRGLNAPLRDENWGVVEIETVLEEAIGHSYRRRFRGKDAPVEGSFSVEMTDERELRAHFSLKAHEAVLLNRAGFTLLHPIEGVAGSCLTLRHPGGGSTQAAFPLKIAPAQPAMNIAGMEHAIGSLSVDIRFEGDVFEMEDQRNWSDASFKTYCRPLALPRPFVLERGQSVDQSIVIRISGEVAKVEAFPRAEAERVRLPQVLLAHDAGSLPVTKAAPLLLRVFPETTEDDFAGIEGMPVGGVEVVFDAVSDLQATVLRLVEHYPKLDRLTALPRPYLKSYQPEGPWPEGPRPTDALPVLRRLLPGIALGGGSLTHFTEANRCPPASDADFITFGNSAIVHAADSRSITQTLGALPDIFASAAALLPAKPLHLGLFSIGMRSNPYGDGLAANPQGRYMTMTNEDPRQKTDYAAAYAAAVLALAAKAGCASIALAMTSGPLAAAGPLASFLQFAQQTAAATADVIVEPDKWSVMTRRGGYSVTADAKGDLSLIYHFVEDATADESQ</sequence>
<evidence type="ECO:0000259" key="2">
    <source>
        <dbReference type="Pfam" id="PF25838"/>
    </source>
</evidence>
<dbReference type="InterPro" id="IPR058788">
    <property type="entry name" value="ApnL_N"/>
</dbReference>
<comment type="caution">
    <text evidence="3">The sequence shown here is derived from an EMBL/GenBank/DDBJ whole genome shotgun (WGS) entry which is preliminary data.</text>
</comment>
<dbReference type="Pfam" id="PF25837">
    <property type="entry name" value="Apionate_lact_N"/>
    <property type="match status" value="1"/>
</dbReference>
<organism evidence="3 4">
    <name type="scientific">Pseudorhizobium halotolerans</name>
    <dbReference type="NCBI Taxonomy" id="1233081"/>
    <lineage>
        <taxon>Bacteria</taxon>
        <taxon>Pseudomonadati</taxon>
        <taxon>Pseudomonadota</taxon>
        <taxon>Alphaproteobacteria</taxon>
        <taxon>Hyphomicrobiales</taxon>
        <taxon>Rhizobiaceae</taxon>
        <taxon>Rhizobium/Agrobacterium group</taxon>
        <taxon>Pseudorhizobium</taxon>
    </lineage>
</organism>
<proteinExistence type="predicted"/>
<feature type="domain" description="D-apionate lactonase TIM barrel" evidence="2">
    <location>
        <begin position="303"/>
        <end position="493"/>
    </location>
</feature>
<gene>
    <name evidence="3" type="ORF">RHAB21_03462</name>
</gene>
<evidence type="ECO:0000313" key="3">
    <source>
        <dbReference type="EMBL" id="CAD7044584.1"/>
    </source>
</evidence>
<accession>A0ABM8PRI0</accession>
<dbReference type="InterPro" id="IPR058787">
    <property type="entry name" value="ApnL_M"/>
</dbReference>
<keyword evidence="4" id="KW-1185">Reference proteome</keyword>
<protein>
    <submittedName>
        <fullName evidence="3">Uncharacterized protein</fullName>
    </submittedName>
</protein>